<keyword evidence="3 6" id="KW-0812">Transmembrane</keyword>
<accession>A0AAW5LP72</accession>
<proteinExistence type="inferred from homology"/>
<dbReference type="AlphaFoldDB" id="A0AAW5LP72"/>
<evidence type="ECO:0000313" key="8">
    <source>
        <dbReference type="Proteomes" id="UP001204068"/>
    </source>
</evidence>
<name>A0AAW5LP72_MAMSC</name>
<gene>
    <name evidence="7" type="ORF">NQ032_11515</name>
</gene>
<feature type="transmembrane region" description="Helical" evidence="6">
    <location>
        <begin position="239"/>
        <end position="261"/>
    </location>
</feature>
<evidence type="ECO:0000256" key="4">
    <source>
        <dbReference type="ARBA" id="ARBA00022989"/>
    </source>
</evidence>
<feature type="transmembrane region" description="Helical" evidence="6">
    <location>
        <begin position="181"/>
        <end position="203"/>
    </location>
</feature>
<evidence type="ECO:0000256" key="5">
    <source>
        <dbReference type="ARBA" id="ARBA00023136"/>
    </source>
</evidence>
<comment type="caution">
    <text evidence="7">The sequence shown here is derived from an EMBL/GenBank/DDBJ whole genome shotgun (WGS) entry which is preliminary data.</text>
</comment>
<dbReference type="PANTHER" id="PTHR21716:SF69">
    <property type="entry name" value="TRANSPORT PROTEIN YUBA-RELATED"/>
    <property type="match status" value="1"/>
</dbReference>
<feature type="transmembrane region" description="Helical" evidence="6">
    <location>
        <begin position="267"/>
        <end position="296"/>
    </location>
</feature>
<evidence type="ECO:0000256" key="6">
    <source>
        <dbReference type="SAM" id="Phobius"/>
    </source>
</evidence>
<dbReference type="Pfam" id="PF01594">
    <property type="entry name" value="AI-2E_transport"/>
    <property type="match status" value="1"/>
</dbReference>
<feature type="transmembrane region" description="Helical" evidence="6">
    <location>
        <begin position="26"/>
        <end position="47"/>
    </location>
</feature>
<evidence type="ECO:0000256" key="3">
    <source>
        <dbReference type="ARBA" id="ARBA00022692"/>
    </source>
</evidence>
<dbReference type="PANTHER" id="PTHR21716">
    <property type="entry name" value="TRANSMEMBRANE PROTEIN"/>
    <property type="match status" value="1"/>
</dbReference>
<dbReference type="GO" id="GO:0055085">
    <property type="term" value="P:transmembrane transport"/>
    <property type="evidence" value="ECO:0007669"/>
    <property type="project" value="TreeGrafter"/>
</dbReference>
<evidence type="ECO:0000256" key="2">
    <source>
        <dbReference type="ARBA" id="ARBA00009773"/>
    </source>
</evidence>
<evidence type="ECO:0000256" key="1">
    <source>
        <dbReference type="ARBA" id="ARBA00004141"/>
    </source>
</evidence>
<comment type="similarity">
    <text evidence="2">Belongs to the autoinducer-2 exporter (AI-2E) (TC 2.A.86) family.</text>
</comment>
<reference evidence="7" key="1">
    <citation type="submission" date="2022-07" db="EMBL/GenBank/DDBJ databases">
        <title>Bacterial species isolated from the porcine tonsil microbiota.</title>
        <authorList>
            <person name="Oliveira I.M.F."/>
        </authorList>
    </citation>
    <scope>NUCLEOTIDE SEQUENCE</scope>
    <source>
        <strain evidence="7">8QC2O2</strain>
    </source>
</reference>
<feature type="transmembrane region" description="Helical" evidence="6">
    <location>
        <begin position="303"/>
        <end position="322"/>
    </location>
</feature>
<evidence type="ECO:0000313" key="7">
    <source>
        <dbReference type="EMBL" id="MCQ9304229.1"/>
    </source>
</evidence>
<organism evidence="7 8">
    <name type="scientific">Mammaliicoccus sciuri</name>
    <name type="common">Staphylococcus sciuri</name>
    <dbReference type="NCBI Taxonomy" id="1296"/>
    <lineage>
        <taxon>Bacteria</taxon>
        <taxon>Bacillati</taxon>
        <taxon>Bacillota</taxon>
        <taxon>Bacilli</taxon>
        <taxon>Bacillales</taxon>
        <taxon>Staphylococcaceae</taxon>
        <taxon>Mammaliicoccus</taxon>
    </lineage>
</organism>
<keyword evidence="5 6" id="KW-0472">Membrane</keyword>
<dbReference type="Proteomes" id="UP001204068">
    <property type="component" value="Unassembled WGS sequence"/>
</dbReference>
<keyword evidence="4 6" id="KW-1133">Transmembrane helix</keyword>
<dbReference type="InterPro" id="IPR002549">
    <property type="entry name" value="AI-2E-like"/>
</dbReference>
<dbReference type="GO" id="GO:0016020">
    <property type="term" value="C:membrane"/>
    <property type="evidence" value="ECO:0007669"/>
    <property type="project" value="UniProtKB-SubCell"/>
</dbReference>
<comment type="subcellular location">
    <subcellularLocation>
        <location evidence="1">Membrane</location>
        <topology evidence="1">Multi-pass membrane protein</topology>
    </subcellularLocation>
</comment>
<feature type="transmembrane region" description="Helical" evidence="6">
    <location>
        <begin position="53"/>
        <end position="77"/>
    </location>
</feature>
<feature type="transmembrane region" description="Helical" evidence="6">
    <location>
        <begin position="334"/>
        <end position="367"/>
    </location>
</feature>
<protein>
    <submittedName>
        <fullName evidence="7">AI-2E family transporter</fullName>
    </submittedName>
</protein>
<dbReference type="EMBL" id="JANILD010000005">
    <property type="protein sequence ID" value="MCQ9304229.1"/>
    <property type="molecule type" value="Genomic_DNA"/>
</dbReference>
<dbReference type="RefSeq" id="WP_096791399.1">
    <property type="nucleotide sequence ID" value="NZ_CP064868.1"/>
</dbReference>
<sequence>MEKEKNSNNSLNKTTRFIQFFGGRDIYFILGLLILIGLTIFIFQHVSFIFEPIVTITTTLIGPIIVAFIAFYLFNPLINFMERFNISRLWGIIILLCVIIAAFTLIVTLLIPVVQHQVESLSKNLPTYFDEFSDKLKELSQNSFVADYYTQAQNWFQQNFSDIPKKISNSVGDFSNKFQTFVSTITHVVVIIITFPFVLFFLLKDGAKFRNYFIRLMPPKFRKDTHDLIDKMNVQVGSYIQGQMIVAFCIGVLLFIGYSIIGLDYALTLASIAAVTSVVPYLGPIIAISPAIILAAIDSPFMLLKLAIVWAAVQFLEGHFISPNIMGKTMQIHPLTIIFVLLCAGNLAGILGVILGIPAYAIIKVAVTHLFTLFKRRYNKYYQDDSGPYEFKDEEVVYEKE</sequence>
<feature type="transmembrane region" description="Helical" evidence="6">
    <location>
        <begin position="89"/>
        <end position="114"/>
    </location>
</feature>